<keyword evidence="2" id="KW-1185">Reference proteome</keyword>
<sequence length="159" mass="17796">MTLVAYTGSECPPGDKTPAIKPRLVSWTSRIWRESPERSFPLFKIEARLEMRDVDDRALQEALRPYAAQLQKMVIVPLAGETTRLAPWAVGRFDIDSKSAYMFFHDFLGAPNGMLMLHLMQTAGSSSDIVISLVPMIVEPQRLAFAVSTYDLGIHARIS</sequence>
<gene>
    <name evidence="1" type="ORF">GIW81_13485</name>
</gene>
<dbReference type="RefSeq" id="WP_154739901.1">
    <property type="nucleotide sequence ID" value="NZ_WMBQ01000002.1"/>
</dbReference>
<reference evidence="1 2" key="1">
    <citation type="submission" date="2019-11" db="EMBL/GenBank/DDBJ databases">
        <title>Identification of a novel strain.</title>
        <authorList>
            <person name="Xu Q."/>
            <person name="Wang G."/>
        </authorList>
    </citation>
    <scope>NUCLEOTIDE SEQUENCE [LARGE SCALE GENOMIC DNA]</scope>
    <source>
        <strain evidence="2">xq</strain>
    </source>
</reference>
<accession>A0A6I3KNH9</accession>
<dbReference type="AlphaFoldDB" id="A0A6I3KNH9"/>
<evidence type="ECO:0000313" key="2">
    <source>
        <dbReference type="Proteomes" id="UP000440694"/>
    </source>
</evidence>
<name>A0A6I3KNH9_9HYPH</name>
<dbReference type="EMBL" id="WMBQ01000002">
    <property type="protein sequence ID" value="MTD95346.1"/>
    <property type="molecule type" value="Genomic_DNA"/>
</dbReference>
<proteinExistence type="predicted"/>
<comment type="caution">
    <text evidence="1">The sequence shown here is derived from an EMBL/GenBank/DDBJ whole genome shotgun (WGS) entry which is preliminary data.</text>
</comment>
<evidence type="ECO:0000313" key="1">
    <source>
        <dbReference type="EMBL" id="MTD95346.1"/>
    </source>
</evidence>
<protein>
    <submittedName>
        <fullName evidence="1">Uncharacterized protein</fullName>
    </submittedName>
</protein>
<organism evidence="1 2">
    <name type="scientific">Hyphomicrobium album</name>
    <dbReference type="NCBI Taxonomy" id="2665159"/>
    <lineage>
        <taxon>Bacteria</taxon>
        <taxon>Pseudomonadati</taxon>
        <taxon>Pseudomonadota</taxon>
        <taxon>Alphaproteobacteria</taxon>
        <taxon>Hyphomicrobiales</taxon>
        <taxon>Hyphomicrobiaceae</taxon>
        <taxon>Hyphomicrobium</taxon>
    </lineage>
</organism>
<dbReference type="Proteomes" id="UP000440694">
    <property type="component" value="Unassembled WGS sequence"/>
</dbReference>